<evidence type="ECO:0000259" key="5">
    <source>
        <dbReference type="Pfam" id="PF24656"/>
    </source>
</evidence>
<dbReference type="PANTHER" id="PTHR46436:SF2">
    <property type="entry name" value="CHROMOSOME UNDETERMINED SCAFFOLD_119, WHOLE GENOME SHOTGUN SEQUENCE"/>
    <property type="match status" value="1"/>
</dbReference>
<keyword evidence="4" id="KW-1133">Transmembrane helix</keyword>
<comment type="subcellular location">
    <subcellularLocation>
        <location evidence="1">Cytoplasm</location>
        <location evidence="1">Cytoskeleton</location>
    </subcellularLocation>
</comment>
<reference evidence="6 7" key="1">
    <citation type="submission" date="2024-03" db="EMBL/GenBank/DDBJ databases">
        <title>Sulfurimonas sp. HSL3-1.</title>
        <authorList>
            <person name="Wang S."/>
        </authorList>
    </citation>
    <scope>NUCLEOTIDE SEQUENCE [LARGE SCALE GENOMIC DNA]</scope>
    <source>
        <strain evidence="6 7">HSL3-1</strain>
    </source>
</reference>
<dbReference type="InterPro" id="IPR038765">
    <property type="entry name" value="Papain-like_cys_pep_sf"/>
</dbReference>
<dbReference type="InterPro" id="IPR052299">
    <property type="entry name" value="CEP76"/>
</dbReference>
<proteinExistence type="predicted"/>
<dbReference type="RefSeq" id="WP_345973485.1">
    <property type="nucleotide sequence ID" value="NZ_CP147920.1"/>
</dbReference>
<gene>
    <name evidence="6" type="ORF">WCY31_05250</name>
</gene>
<evidence type="ECO:0000256" key="3">
    <source>
        <dbReference type="SAM" id="MobiDB-lite"/>
    </source>
</evidence>
<feature type="region of interest" description="Disordered" evidence="3">
    <location>
        <begin position="37"/>
        <end position="62"/>
    </location>
</feature>
<feature type="transmembrane region" description="Helical" evidence="4">
    <location>
        <begin position="9"/>
        <end position="29"/>
    </location>
</feature>
<dbReference type="PANTHER" id="PTHR46436">
    <property type="entry name" value="CENTROSOMAL PROTEIN OF 76 KDA"/>
    <property type="match status" value="1"/>
</dbReference>
<dbReference type="InterPro" id="IPR056290">
    <property type="entry name" value="CEPT76/DRC7_peptidase-like_dom"/>
</dbReference>
<dbReference type="Proteomes" id="UP001447842">
    <property type="component" value="Chromosome"/>
</dbReference>
<evidence type="ECO:0000256" key="2">
    <source>
        <dbReference type="ARBA" id="ARBA00023212"/>
    </source>
</evidence>
<evidence type="ECO:0000256" key="4">
    <source>
        <dbReference type="SAM" id="Phobius"/>
    </source>
</evidence>
<keyword evidence="2" id="KW-0206">Cytoskeleton</keyword>
<feature type="domain" description="CEP76/DRC7 peptidase-like" evidence="5">
    <location>
        <begin position="158"/>
        <end position="254"/>
    </location>
</feature>
<dbReference type="Gene3D" id="3.10.620.30">
    <property type="match status" value="1"/>
</dbReference>
<accession>A0ABZ3HCN8</accession>
<protein>
    <submittedName>
        <fullName evidence="6">Transglutaminase-like domain-containing protein</fullName>
    </submittedName>
</protein>
<keyword evidence="4" id="KW-0812">Transmembrane</keyword>
<evidence type="ECO:0000313" key="7">
    <source>
        <dbReference type="Proteomes" id="UP001447842"/>
    </source>
</evidence>
<keyword evidence="4" id="KW-0472">Membrane</keyword>
<organism evidence="6 7">
    <name type="scientific">Sulfurimonas diazotrophicus</name>
    <dbReference type="NCBI Taxonomy" id="3131939"/>
    <lineage>
        <taxon>Bacteria</taxon>
        <taxon>Pseudomonadati</taxon>
        <taxon>Campylobacterota</taxon>
        <taxon>Epsilonproteobacteria</taxon>
        <taxon>Campylobacterales</taxon>
        <taxon>Sulfurimonadaceae</taxon>
        <taxon>Sulfurimonas</taxon>
    </lineage>
</organism>
<keyword evidence="2" id="KW-0963">Cytoplasm</keyword>
<dbReference type="Pfam" id="PF24656">
    <property type="entry name" value="CEPT76_peptidase"/>
    <property type="match status" value="1"/>
</dbReference>
<sequence length="278" mass="31864">MIAKYLRTFFILLRVLILLYVPLFFITALKERHDEAALPVPPPTTVTSPGQSLPRHRPGPRAGEMQLLSVPVKRSARIPAWLDRPANKSRGQGSGSQRFHEKPVAYFAYGRDLKAYYANGFFKHFIPFSVDSKWSAMHHIARHMRYERDEQQFKGYAEIWLSSEEAYLSGRGDCEDHAILLADWLEGIGYDARVVFGTYKNEGHAWVVVFEAGNTYLLEATAKRVKSSFPLASALPNYHPKGMFNDRYIWYNYGSPLTTAYTGGQWIRTARFRPAEEH</sequence>
<evidence type="ECO:0000256" key="1">
    <source>
        <dbReference type="ARBA" id="ARBA00004245"/>
    </source>
</evidence>
<dbReference type="SUPFAM" id="SSF54001">
    <property type="entry name" value="Cysteine proteinases"/>
    <property type="match status" value="1"/>
</dbReference>
<evidence type="ECO:0000313" key="6">
    <source>
        <dbReference type="EMBL" id="XAU16114.1"/>
    </source>
</evidence>
<name>A0ABZ3HCN8_9BACT</name>
<keyword evidence="7" id="KW-1185">Reference proteome</keyword>
<dbReference type="EMBL" id="CP147920">
    <property type="protein sequence ID" value="XAU16114.1"/>
    <property type="molecule type" value="Genomic_DNA"/>
</dbReference>